<evidence type="ECO:0000256" key="6">
    <source>
        <dbReference type="ARBA" id="ARBA00023163"/>
    </source>
</evidence>
<dbReference type="PROSITE" id="PS00675">
    <property type="entry name" value="SIGMA54_INTERACT_1"/>
    <property type="match status" value="1"/>
</dbReference>
<dbReference type="InterPro" id="IPR027417">
    <property type="entry name" value="P-loop_NTPase"/>
</dbReference>
<dbReference type="InterPro" id="IPR025662">
    <property type="entry name" value="Sigma_54_int_dom_ATP-bd_1"/>
</dbReference>
<dbReference type="InterPro" id="IPR025943">
    <property type="entry name" value="Sigma_54_int_dom_ATP-bd_2"/>
</dbReference>
<dbReference type="EMBL" id="FNLL01000001">
    <property type="protein sequence ID" value="SDT84290.1"/>
    <property type="molecule type" value="Genomic_DNA"/>
</dbReference>
<dbReference type="Gene3D" id="3.40.50.300">
    <property type="entry name" value="P-loop containing nucleotide triphosphate hydrolases"/>
    <property type="match status" value="1"/>
</dbReference>
<organism evidence="8 9">
    <name type="scientific">Desulfobacula phenolica</name>
    <dbReference type="NCBI Taxonomy" id="90732"/>
    <lineage>
        <taxon>Bacteria</taxon>
        <taxon>Pseudomonadati</taxon>
        <taxon>Thermodesulfobacteriota</taxon>
        <taxon>Desulfobacteria</taxon>
        <taxon>Desulfobacterales</taxon>
        <taxon>Desulfobacteraceae</taxon>
        <taxon>Desulfobacula</taxon>
    </lineage>
</organism>
<evidence type="ECO:0000256" key="5">
    <source>
        <dbReference type="ARBA" id="ARBA00023159"/>
    </source>
</evidence>
<sequence length="557" mass="63051">MKISQGYQPEFESLQKLMLQMSRERSEKKILKLLSETFVARPHVAFLRIWLVKTGDDCNDCNKKHLCRNTSCLHLVSSVTKEQGNKEWQSINGEERRIPLGFSDIGDVALSGQGVRLDNIQKEKKHLYENILRQNPDLIGHCIQPFVSKNDILGVISVYTWIDLKRIERAALWLATLANFTASAIDNARAFEEIRSLKGRLELENRYLREEIDHIRSFGDIIGISPPIVNMIKQIDNVAPTSASVLILGESGTGKELVAREIHKRSTRGNRPMIGVNCASIPGELYESEFFGHKKGAFTGAISDRAGRFQAADGGTLFLDEVGEIPLTMQGKLLRVLQEGLYERIGEEKTRKVDVRIIAATNRNLEKEVAAGSFRKDLYYRLNVFPIEVVPLRERKKDIPLLARHFLNIVSGKMNLPVPYLTELNIRELMNYDWPGNVRELQNVVERAVITSKSGCILFYLPGNSSKVKHDEGGLRSLREAQESKTVFTEKQINTKIRQNIIFALEQCNGKIYGPNGAASLLGLRPTTLTSRISRFKIKKDELCLDQRVMSQGKKHK</sequence>
<dbReference type="FunFam" id="3.40.50.300:FF:000006">
    <property type="entry name" value="DNA-binding transcriptional regulator NtrC"/>
    <property type="match status" value="1"/>
</dbReference>
<dbReference type="Proteomes" id="UP000199608">
    <property type="component" value="Unassembled WGS sequence"/>
</dbReference>
<accession>A0A1H2DN19</accession>
<keyword evidence="2" id="KW-0067">ATP-binding</keyword>
<dbReference type="AlphaFoldDB" id="A0A1H2DN19"/>
<reference evidence="9" key="1">
    <citation type="submission" date="2016-10" db="EMBL/GenBank/DDBJ databases">
        <authorList>
            <person name="Varghese N."/>
            <person name="Submissions S."/>
        </authorList>
    </citation>
    <scope>NUCLEOTIDE SEQUENCE [LARGE SCALE GENOMIC DNA]</scope>
    <source>
        <strain evidence="9">DSM 3384</strain>
    </source>
</reference>
<dbReference type="InterPro" id="IPR025944">
    <property type="entry name" value="Sigma_54_int_dom_CS"/>
</dbReference>
<keyword evidence="6" id="KW-0804">Transcription</keyword>
<dbReference type="SUPFAM" id="SSF52540">
    <property type="entry name" value="P-loop containing nucleoside triphosphate hydrolases"/>
    <property type="match status" value="1"/>
</dbReference>
<feature type="domain" description="Sigma-54 factor interaction" evidence="7">
    <location>
        <begin position="221"/>
        <end position="450"/>
    </location>
</feature>
<dbReference type="Gene3D" id="1.10.8.60">
    <property type="match status" value="1"/>
</dbReference>
<dbReference type="CDD" id="cd00009">
    <property type="entry name" value="AAA"/>
    <property type="match status" value="1"/>
</dbReference>
<dbReference type="Gene3D" id="3.30.450.40">
    <property type="match status" value="1"/>
</dbReference>
<evidence type="ECO:0000259" key="7">
    <source>
        <dbReference type="PROSITE" id="PS50045"/>
    </source>
</evidence>
<keyword evidence="4 8" id="KW-0238">DNA-binding</keyword>
<proteinExistence type="predicted"/>
<dbReference type="Pfam" id="PF00158">
    <property type="entry name" value="Sigma54_activat"/>
    <property type="match status" value="1"/>
</dbReference>
<evidence type="ECO:0000256" key="4">
    <source>
        <dbReference type="ARBA" id="ARBA00023125"/>
    </source>
</evidence>
<dbReference type="PROSITE" id="PS50045">
    <property type="entry name" value="SIGMA54_INTERACT_4"/>
    <property type="match status" value="1"/>
</dbReference>
<dbReference type="SUPFAM" id="SSF55781">
    <property type="entry name" value="GAF domain-like"/>
    <property type="match status" value="1"/>
</dbReference>
<dbReference type="InterPro" id="IPR058031">
    <property type="entry name" value="AAA_lid_NorR"/>
</dbReference>
<evidence type="ECO:0000256" key="2">
    <source>
        <dbReference type="ARBA" id="ARBA00022840"/>
    </source>
</evidence>
<name>A0A1H2DN19_9BACT</name>
<protein>
    <submittedName>
        <fullName evidence="8">Transcriptional regulator containing GAF, AAA-type ATPase, and DNA-binding Fis domains</fullName>
    </submittedName>
</protein>
<evidence type="ECO:0000256" key="3">
    <source>
        <dbReference type="ARBA" id="ARBA00023015"/>
    </source>
</evidence>
<dbReference type="GO" id="GO:0003677">
    <property type="term" value="F:DNA binding"/>
    <property type="evidence" value="ECO:0007669"/>
    <property type="project" value="UniProtKB-KW"/>
</dbReference>
<evidence type="ECO:0000313" key="8">
    <source>
        <dbReference type="EMBL" id="SDT84290.1"/>
    </source>
</evidence>
<dbReference type="RefSeq" id="WP_092229550.1">
    <property type="nucleotide sequence ID" value="NZ_FNLL01000001.1"/>
</dbReference>
<dbReference type="Gene3D" id="1.10.10.60">
    <property type="entry name" value="Homeodomain-like"/>
    <property type="match status" value="1"/>
</dbReference>
<dbReference type="InterPro" id="IPR003593">
    <property type="entry name" value="AAA+_ATPase"/>
</dbReference>
<keyword evidence="5" id="KW-0010">Activator</keyword>
<evidence type="ECO:0000256" key="1">
    <source>
        <dbReference type="ARBA" id="ARBA00022741"/>
    </source>
</evidence>
<gene>
    <name evidence="8" type="ORF">SAMN04487931_101193</name>
</gene>
<dbReference type="SMART" id="SM00382">
    <property type="entry name" value="AAA"/>
    <property type="match status" value="1"/>
</dbReference>
<dbReference type="GO" id="GO:0005524">
    <property type="term" value="F:ATP binding"/>
    <property type="evidence" value="ECO:0007669"/>
    <property type="project" value="UniProtKB-KW"/>
</dbReference>
<dbReference type="Pfam" id="PF25601">
    <property type="entry name" value="AAA_lid_14"/>
    <property type="match status" value="1"/>
</dbReference>
<dbReference type="PANTHER" id="PTHR32071:SF117">
    <property type="entry name" value="PTS-DEPENDENT DIHYDROXYACETONE KINASE OPERON REGULATORY PROTEIN-RELATED"/>
    <property type="match status" value="1"/>
</dbReference>
<dbReference type="PROSITE" id="PS00676">
    <property type="entry name" value="SIGMA54_INTERACT_2"/>
    <property type="match status" value="1"/>
</dbReference>
<keyword evidence="3" id="KW-0805">Transcription regulation</keyword>
<dbReference type="PANTHER" id="PTHR32071">
    <property type="entry name" value="TRANSCRIPTIONAL REGULATORY PROTEIN"/>
    <property type="match status" value="1"/>
</dbReference>
<dbReference type="InterPro" id="IPR002078">
    <property type="entry name" value="Sigma_54_int"/>
</dbReference>
<evidence type="ECO:0000313" key="9">
    <source>
        <dbReference type="Proteomes" id="UP000199608"/>
    </source>
</evidence>
<keyword evidence="9" id="KW-1185">Reference proteome</keyword>
<keyword evidence="1" id="KW-0547">Nucleotide-binding</keyword>
<dbReference type="GO" id="GO:0006355">
    <property type="term" value="P:regulation of DNA-templated transcription"/>
    <property type="evidence" value="ECO:0007669"/>
    <property type="project" value="InterPro"/>
</dbReference>
<dbReference type="PROSITE" id="PS00688">
    <property type="entry name" value="SIGMA54_INTERACT_3"/>
    <property type="match status" value="1"/>
</dbReference>
<dbReference type="InterPro" id="IPR029016">
    <property type="entry name" value="GAF-like_dom_sf"/>
</dbReference>